<comment type="caution">
    <text evidence="5">The sequence shown here is derived from an EMBL/GenBank/DDBJ whole genome shotgun (WGS) entry which is preliminary data.</text>
</comment>
<dbReference type="Gene3D" id="1.10.10.60">
    <property type="entry name" value="Homeodomain-like"/>
    <property type="match status" value="1"/>
</dbReference>
<evidence type="ECO:0000256" key="1">
    <source>
        <dbReference type="ARBA" id="ARBA00023015"/>
    </source>
</evidence>
<dbReference type="SMART" id="SM00342">
    <property type="entry name" value="HTH_ARAC"/>
    <property type="match status" value="1"/>
</dbReference>
<dbReference type="Proteomes" id="UP000823913">
    <property type="component" value="Unassembled WGS sequence"/>
</dbReference>
<sequence length="256" mass="29730">MFSFVYRNIDFAHKIDNPSSPTEEYFKHMHAFAEILYFISGDVNYTVESETRALQPGDLVFIAPGKFHFATVNLEKCPYERYVLKFPALLIPDYLKNSLYSHAPFFADIQNYAGIFSKLDEYADAFSQEEVNTLFNCELSKLLVFMNRTAGTDRQNTNEFIDKIITYVDSHITEAITLDSLAATFLFSKSYICNEFKKHMKIPIMQYIRSKKILFAHSLITNGMKKVEAAEMVGFINYSTFFRAYRKMLQNNPFPE</sequence>
<evidence type="ECO:0000256" key="2">
    <source>
        <dbReference type="ARBA" id="ARBA00023125"/>
    </source>
</evidence>
<dbReference type="GO" id="GO:0043565">
    <property type="term" value="F:sequence-specific DNA binding"/>
    <property type="evidence" value="ECO:0007669"/>
    <property type="project" value="InterPro"/>
</dbReference>
<reference evidence="5" key="2">
    <citation type="journal article" date="2021" name="PeerJ">
        <title>Extensive microbial diversity within the chicken gut microbiome revealed by metagenomics and culture.</title>
        <authorList>
            <person name="Gilroy R."/>
            <person name="Ravi A."/>
            <person name="Getino M."/>
            <person name="Pursley I."/>
            <person name="Horton D.L."/>
            <person name="Alikhan N.F."/>
            <person name="Baker D."/>
            <person name="Gharbi K."/>
            <person name="Hall N."/>
            <person name="Watson M."/>
            <person name="Adriaenssens E.M."/>
            <person name="Foster-Nyarko E."/>
            <person name="Jarju S."/>
            <person name="Secka A."/>
            <person name="Antonio M."/>
            <person name="Oren A."/>
            <person name="Chaudhuri R.R."/>
            <person name="La Ragione R."/>
            <person name="Hildebrand F."/>
            <person name="Pallen M.J."/>
        </authorList>
    </citation>
    <scope>NUCLEOTIDE SEQUENCE</scope>
    <source>
        <strain evidence="5">ChiW16-3235</strain>
    </source>
</reference>
<dbReference type="AlphaFoldDB" id="A0A9D1J8Y6"/>
<organism evidence="5 6">
    <name type="scientific">Candidatus Coproplasma avicola</name>
    <dbReference type="NCBI Taxonomy" id="2840744"/>
    <lineage>
        <taxon>Bacteria</taxon>
        <taxon>Bacillati</taxon>
        <taxon>Bacillota</taxon>
        <taxon>Clostridia</taxon>
        <taxon>Eubacteriales</taxon>
        <taxon>Candidatus Coproplasma</taxon>
    </lineage>
</organism>
<evidence type="ECO:0000259" key="4">
    <source>
        <dbReference type="PROSITE" id="PS01124"/>
    </source>
</evidence>
<dbReference type="SUPFAM" id="SSF51215">
    <property type="entry name" value="Regulatory protein AraC"/>
    <property type="match status" value="1"/>
</dbReference>
<dbReference type="PANTHER" id="PTHR43280:SF34">
    <property type="entry name" value="ARAC-FAMILY TRANSCRIPTIONAL REGULATOR"/>
    <property type="match status" value="1"/>
</dbReference>
<dbReference type="PANTHER" id="PTHR43280">
    <property type="entry name" value="ARAC-FAMILY TRANSCRIPTIONAL REGULATOR"/>
    <property type="match status" value="1"/>
</dbReference>
<keyword evidence="1" id="KW-0805">Transcription regulation</keyword>
<reference evidence="5" key="1">
    <citation type="submission" date="2020-10" db="EMBL/GenBank/DDBJ databases">
        <authorList>
            <person name="Gilroy R."/>
        </authorList>
    </citation>
    <scope>NUCLEOTIDE SEQUENCE</scope>
    <source>
        <strain evidence="5">ChiW16-3235</strain>
    </source>
</reference>
<dbReference type="InterPro" id="IPR009057">
    <property type="entry name" value="Homeodomain-like_sf"/>
</dbReference>
<protein>
    <submittedName>
        <fullName evidence="5">Helix-turn-helix transcriptional regulator</fullName>
    </submittedName>
</protein>
<dbReference type="Pfam" id="PF02311">
    <property type="entry name" value="AraC_binding"/>
    <property type="match status" value="1"/>
</dbReference>
<dbReference type="Pfam" id="PF12833">
    <property type="entry name" value="HTH_18"/>
    <property type="match status" value="1"/>
</dbReference>
<dbReference type="InterPro" id="IPR003313">
    <property type="entry name" value="AraC-bd"/>
</dbReference>
<dbReference type="EMBL" id="DVHK01000050">
    <property type="protein sequence ID" value="HIR66801.1"/>
    <property type="molecule type" value="Genomic_DNA"/>
</dbReference>
<gene>
    <name evidence="5" type="ORF">IAB94_01990</name>
</gene>
<evidence type="ECO:0000256" key="3">
    <source>
        <dbReference type="ARBA" id="ARBA00023163"/>
    </source>
</evidence>
<evidence type="ECO:0000313" key="6">
    <source>
        <dbReference type="Proteomes" id="UP000823913"/>
    </source>
</evidence>
<accession>A0A9D1J8Y6</accession>
<evidence type="ECO:0000313" key="5">
    <source>
        <dbReference type="EMBL" id="HIR66801.1"/>
    </source>
</evidence>
<dbReference type="Gene3D" id="2.60.120.10">
    <property type="entry name" value="Jelly Rolls"/>
    <property type="match status" value="1"/>
</dbReference>
<feature type="domain" description="HTH araC/xylS-type" evidence="4">
    <location>
        <begin position="162"/>
        <end position="256"/>
    </location>
</feature>
<keyword evidence="3" id="KW-0804">Transcription</keyword>
<dbReference type="InterPro" id="IPR037923">
    <property type="entry name" value="HTH-like"/>
</dbReference>
<dbReference type="InterPro" id="IPR018060">
    <property type="entry name" value="HTH_AraC"/>
</dbReference>
<keyword evidence="2" id="KW-0238">DNA-binding</keyword>
<dbReference type="SUPFAM" id="SSF46689">
    <property type="entry name" value="Homeodomain-like"/>
    <property type="match status" value="1"/>
</dbReference>
<proteinExistence type="predicted"/>
<dbReference type="InterPro" id="IPR014710">
    <property type="entry name" value="RmlC-like_jellyroll"/>
</dbReference>
<dbReference type="PROSITE" id="PS01124">
    <property type="entry name" value="HTH_ARAC_FAMILY_2"/>
    <property type="match status" value="1"/>
</dbReference>
<name>A0A9D1J8Y6_9FIRM</name>
<dbReference type="GO" id="GO:0003700">
    <property type="term" value="F:DNA-binding transcription factor activity"/>
    <property type="evidence" value="ECO:0007669"/>
    <property type="project" value="InterPro"/>
</dbReference>